<dbReference type="AlphaFoldDB" id="A0A5U3EX76"/>
<proteinExistence type="predicted"/>
<organism evidence="1">
    <name type="scientific">Salmonella enterica I</name>
    <dbReference type="NCBI Taxonomy" id="59201"/>
    <lineage>
        <taxon>Bacteria</taxon>
        <taxon>Pseudomonadati</taxon>
        <taxon>Pseudomonadota</taxon>
        <taxon>Gammaproteobacteria</taxon>
        <taxon>Enterobacterales</taxon>
        <taxon>Enterobacteriaceae</taxon>
        <taxon>Salmonella</taxon>
    </lineage>
</organism>
<evidence type="ECO:0000313" key="1">
    <source>
        <dbReference type="EMBL" id="EBP4000817.1"/>
    </source>
</evidence>
<protein>
    <submittedName>
        <fullName evidence="1">Fimbrial assembly protein</fullName>
    </submittedName>
</protein>
<accession>A0A5U3EX76</accession>
<comment type="caution">
    <text evidence="1">The sequence shown here is derived from an EMBL/GenBank/DDBJ whole genome shotgun (WGS) entry which is preliminary data.</text>
</comment>
<name>A0A5U3EX76_SALET</name>
<dbReference type="Proteomes" id="UP000839575">
    <property type="component" value="Unassembled WGS sequence"/>
</dbReference>
<reference evidence="1" key="1">
    <citation type="submission" date="2018-07" db="EMBL/GenBank/DDBJ databases">
        <authorList>
            <consortium name="GenomeTrakr network: Whole genome sequencing for foodborne pathogen traceback"/>
        </authorList>
    </citation>
    <scope>NUCLEOTIDE SEQUENCE [LARGE SCALE GENOMIC DNA]</scope>
    <source>
        <strain evidence="1">CFSAN002851</strain>
    </source>
</reference>
<dbReference type="EMBL" id="AAGLPX010000047">
    <property type="protein sequence ID" value="EBP4000817.1"/>
    <property type="molecule type" value="Genomic_DNA"/>
</dbReference>
<gene>
    <name evidence="1" type="ORF">S301_19685</name>
</gene>
<feature type="non-terminal residue" evidence="1">
    <location>
        <position position="1"/>
    </location>
</feature>
<sequence>TVVNYYKVTLIDDHGNYLSEKIKTGK</sequence>